<feature type="region of interest" description="Disordered" evidence="1">
    <location>
        <begin position="160"/>
        <end position="185"/>
    </location>
</feature>
<reference evidence="2 3" key="4">
    <citation type="journal article" date="2011" name="BMC Genomics">
        <title>RNA-Seq improves annotation of protein-coding genes in the cucumber genome.</title>
        <authorList>
            <person name="Li Z."/>
            <person name="Zhang Z."/>
            <person name="Yan P."/>
            <person name="Huang S."/>
            <person name="Fei Z."/>
            <person name="Lin K."/>
        </authorList>
    </citation>
    <scope>NUCLEOTIDE SEQUENCE [LARGE SCALE GENOMIC DNA]</scope>
    <source>
        <strain evidence="3">cv. 9930</strain>
    </source>
</reference>
<organism evidence="2 3">
    <name type="scientific">Cucumis sativus</name>
    <name type="common">Cucumber</name>
    <dbReference type="NCBI Taxonomy" id="3659"/>
    <lineage>
        <taxon>Eukaryota</taxon>
        <taxon>Viridiplantae</taxon>
        <taxon>Streptophyta</taxon>
        <taxon>Embryophyta</taxon>
        <taxon>Tracheophyta</taxon>
        <taxon>Spermatophyta</taxon>
        <taxon>Magnoliopsida</taxon>
        <taxon>eudicotyledons</taxon>
        <taxon>Gunneridae</taxon>
        <taxon>Pentapetalae</taxon>
        <taxon>rosids</taxon>
        <taxon>fabids</taxon>
        <taxon>Cucurbitales</taxon>
        <taxon>Cucurbitaceae</taxon>
        <taxon>Benincaseae</taxon>
        <taxon>Cucumis</taxon>
    </lineage>
</organism>
<accession>A0A0A0K4W5</accession>
<keyword evidence="3" id="KW-1185">Reference proteome</keyword>
<dbReference type="EMBL" id="CM002928">
    <property type="protein sequence ID" value="KGN43332.1"/>
    <property type="molecule type" value="Genomic_DNA"/>
</dbReference>
<dbReference type="AlphaFoldDB" id="A0A0A0K4W5"/>
<dbReference type="Gramene" id="KGN43332">
    <property type="protein sequence ID" value="KGN43332"/>
    <property type="gene ID" value="Csa_7G024060"/>
</dbReference>
<reference evidence="2 3" key="3">
    <citation type="journal article" date="2010" name="BMC Genomics">
        <title>Transcriptome sequencing and comparative analysis of cucumber flowers with different sex types.</title>
        <authorList>
            <person name="Guo S."/>
            <person name="Zheng Y."/>
            <person name="Joung J.G."/>
            <person name="Liu S."/>
            <person name="Zhang Z."/>
            <person name="Crasta O.R."/>
            <person name="Sobral B.W."/>
            <person name="Xu Y."/>
            <person name="Huang S."/>
            <person name="Fei Z."/>
        </authorList>
    </citation>
    <scope>NUCLEOTIDE SEQUENCE [LARGE SCALE GENOMIC DNA]</scope>
    <source>
        <strain evidence="3">cv. 9930</strain>
    </source>
</reference>
<evidence type="ECO:0000313" key="3">
    <source>
        <dbReference type="Proteomes" id="UP000029981"/>
    </source>
</evidence>
<feature type="compositionally biased region" description="Basic and acidic residues" evidence="1">
    <location>
        <begin position="162"/>
        <end position="185"/>
    </location>
</feature>
<dbReference type="Proteomes" id="UP000029981">
    <property type="component" value="Chromosome 7"/>
</dbReference>
<sequence length="185" mass="20730">MEGVNYDLAGKRRCNDLLRRHEEIALPPRLKLKVVRLARVSARVLERLSARGSRTAYTETAPCTWLPYGLHGTGSMSVARVRLTRNWLGERGARTAHTEWLGCAWLAYDLNETGSVHVAHVRLTRNWLGERGAPTAHTEVARLRMARVRLARNWLGEGKTAPLREKGSSDGGLMRRTEVGDLRAA</sequence>
<evidence type="ECO:0000256" key="1">
    <source>
        <dbReference type="SAM" id="MobiDB-lite"/>
    </source>
</evidence>
<protein>
    <submittedName>
        <fullName evidence="2">Uncharacterized protein</fullName>
    </submittedName>
</protein>
<evidence type="ECO:0000313" key="2">
    <source>
        <dbReference type="EMBL" id="KGN43332.1"/>
    </source>
</evidence>
<proteinExistence type="predicted"/>
<reference evidence="2 3" key="2">
    <citation type="journal article" date="2009" name="PLoS ONE">
        <title>An integrated genetic and cytogenetic map of the cucumber genome.</title>
        <authorList>
            <person name="Ren Y."/>
            <person name="Zhang Z."/>
            <person name="Liu J."/>
            <person name="Staub J.E."/>
            <person name="Han Y."/>
            <person name="Cheng Z."/>
            <person name="Li X."/>
            <person name="Lu J."/>
            <person name="Miao H."/>
            <person name="Kang H."/>
            <person name="Xie B."/>
            <person name="Gu X."/>
            <person name="Wang X."/>
            <person name="Du Y."/>
            <person name="Jin W."/>
            <person name="Huang S."/>
        </authorList>
    </citation>
    <scope>NUCLEOTIDE SEQUENCE [LARGE SCALE GENOMIC DNA]</scope>
    <source>
        <strain evidence="3">cv. 9930</strain>
    </source>
</reference>
<gene>
    <name evidence="2" type="ORF">Csa_7G024060</name>
</gene>
<reference evidence="2 3" key="1">
    <citation type="journal article" date="2009" name="Nat. Genet.">
        <title>The genome of the cucumber, Cucumis sativus L.</title>
        <authorList>
            <person name="Huang S."/>
            <person name="Li R."/>
            <person name="Zhang Z."/>
            <person name="Li L."/>
            <person name="Gu X."/>
            <person name="Fan W."/>
            <person name="Lucas W.J."/>
            <person name="Wang X."/>
            <person name="Xie B."/>
            <person name="Ni P."/>
            <person name="Ren Y."/>
            <person name="Zhu H."/>
            <person name="Li J."/>
            <person name="Lin K."/>
            <person name="Jin W."/>
            <person name="Fei Z."/>
            <person name="Li G."/>
            <person name="Staub J."/>
            <person name="Kilian A."/>
            <person name="van der Vossen E.A."/>
            <person name="Wu Y."/>
            <person name="Guo J."/>
            <person name="He J."/>
            <person name="Jia Z."/>
            <person name="Ren Y."/>
            <person name="Tian G."/>
            <person name="Lu Y."/>
            <person name="Ruan J."/>
            <person name="Qian W."/>
            <person name="Wang M."/>
            <person name="Huang Q."/>
            <person name="Li B."/>
            <person name="Xuan Z."/>
            <person name="Cao J."/>
            <person name="Asan"/>
            <person name="Wu Z."/>
            <person name="Zhang J."/>
            <person name="Cai Q."/>
            <person name="Bai Y."/>
            <person name="Zhao B."/>
            <person name="Han Y."/>
            <person name="Li Y."/>
            <person name="Li X."/>
            <person name="Wang S."/>
            <person name="Shi Q."/>
            <person name="Liu S."/>
            <person name="Cho W.K."/>
            <person name="Kim J.Y."/>
            <person name="Xu Y."/>
            <person name="Heller-Uszynska K."/>
            <person name="Miao H."/>
            <person name="Cheng Z."/>
            <person name="Zhang S."/>
            <person name="Wu J."/>
            <person name="Yang Y."/>
            <person name="Kang H."/>
            <person name="Li M."/>
            <person name="Liang H."/>
            <person name="Ren X."/>
            <person name="Shi Z."/>
            <person name="Wen M."/>
            <person name="Jian M."/>
            <person name="Yang H."/>
            <person name="Zhang G."/>
            <person name="Yang Z."/>
            <person name="Chen R."/>
            <person name="Liu S."/>
            <person name="Li J."/>
            <person name="Ma L."/>
            <person name="Liu H."/>
            <person name="Zhou Y."/>
            <person name="Zhao J."/>
            <person name="Fang X."/>
            <person name="Li G."/>
            <person name="Fang L."/>
            <person name="Li Y."/>
            <person name="Liu D."/>
            <person name="Zheng H."/>
            <person name="Zhang Y."/>
            <person name="Qin N."/>
            <person name="Li Z."/>
            <person name="Yang G."/>
            <person name="Yang S."/>
            <person name="Bolund L."/>
            <person name="Kristiansen K."/>
            <person name="Zheng H."/>
            <person name="Li S."/>
            <person name="Zhang X."/>
            <person name="Yang H."/>
            <person name="Wang J."/>
            <person name="Sun R."/>
            <person name="Zhang B."/>
            <person name="Jiang S."/>
            <person name="Wang J."/>
            <person name="Du Y."/>
            <person name="Li S."/>
        </authorList>
    </citation>
    <scope>NUCLEOTIDE SEQUENCE [LARGE SCALE GENOMIC DNA]</scope>
    <source>
        <strain evidence="3">cv. 9930</strain>
    </source>
</reference>
<name>A0A0A0K4W5_CUCSA</name>